<dbReference type="PANTHER" id="PTHR44086">
    <property type="entry name" value="THIOSULFATE SULFURTRANSFERASE RDL2, MITOCHONDRIAL-RELATED"/>
    <property type="match status" value="1"/>
</dbReference>
<dbReference type="Gene3D" id="3.40.250.10">
    <property type="entry name" value="Rhodanese-like domain"/>
    <property type="match status" value="1"/>
</dbReference>
<organism evidence="2">
    <name type="scientific">hydrothermal vent metagenome</name>
    <dbReference type="NCBI Taxonomy" id="652676"/>
    <lineage>
        <taxon>unclassified sequences</taxon>
        <taxon>metagenomes</taxon>
        <taxon>ecological metagenomes</taxon>
    </lineage>
</organism>
<accession>A0A3B1CLX9</accession>
<dbReference type="SUPFAM" id="SSF52821">
    <property type="entry name" value="Rhodanese/Cell cycle control phosphatase"/>
    <property type="match status" value="1"/>
</dbReference>
<feature type="domain" description="Rhodanese" evidence="1">
    <location>
        <begin position="66"/>
        <end position="156"/>
    </location>
</feature>
<name>A0A3B1CLX9_9ZZZZ</name>
<dbReference type="Pfam" id="PF00581">
    <property type="entry name" value="Rhodanese"/>
    <property type="match status" value="1"/>
</dbReference>
<protein>
    <recommendedName>
        <fullName evidence="1">Rhodanese domain-containing protein</fullName>
    </recommendedName>
</protein>
<dbReference type="SMART" id="SM00450">
    <property type="entry name" value="RHOD"/>
    <property type="match status" value="1"/>
</dbReference>
<sequence>MKNKSVLTWSKMTFGAVVAVLAMALNFGIIHAEQSKAASLVNKRVSEARASITEISAKQLKAMMDKKEKFTLIDVREKSEFDAGHIKGAQSIPRGILEWVLTGKFKDPNTPIVFYCKTGARSALSTKVATELGYKNLKNLRGSIKEWTEAGYEVYNQTGSFKLTPKGFRKRER</sequence>
<gene>
    <name evidence="2" type="ORF">MNBD_NITROSPINAE04-371</name>
</gene>
<evidence type="ECO:0000259" key="1">
    <source>
        <dbReference type="PROSITE" id="PS50206"/>
    </source>
</evidence>
<dbReference type="CDD" id="cd00158">
    <property type="entry name" value="RHOD"/>
    <property type="match status" value="1"/>
</dbReference>
<dbReference type="PANTHER" id="PTHR44086:SF13">
    <property type="entry name" value="THIOSULFATE SULFURTRANSFERASE PSPE"/>
    <property type="match status" value="1"/>
</dbReference>
<dbReference type="AlphaFoldDB" id="A0A3B1CLX9"/>
<dbReference type="EMBL" id="UOGA01000103">
    <property type="protein sequence ID" value="VAX17717.1"/>
    <property type="molecule type" value="Genomic_DNA"/>
</dbReference>
<dbReference type="PROSITE" id="PS50206">
    <property type="entry name" value="RHODANESE_3"/>
    <property type="match status" value="1"/>
</dbReference>
<dbReference type="InterPro" id="IPR001763">
    <property type="entry name" value="Rhodanese-like_dom"/>
</dbReference>
<proteinExistence type="predicted"/>
<reference evidence="2" key="1">
    <citation type="submission" date="2018-06" db="EMBL/GenBank/DDBJ databases">
        <authorList>
            <person name="Zhirakovskaya E."/>
        </authorList>
    </citation>
    <scope>NUCLEOTIDE SEQUENCE</scope>
</reference>
<dbReference type="GO" id="GO:0004792">
    <property type="term" value="F:thiosulfate-cyanide sulfurtransferase activity"/>
    <property type="evidence" value="ECO:0007669"/>
    <property type="project" value="TreeGrafter"/>
</dbReference>
<dbReference type="InterPro" id="IPR036873">
    <property type="entry name" value="Rhodanese-like_dom_sf"/>
</dbReference>
<evidence type="ECO:0000313" key="2">
    <source>
        <dbReference type="EMBL" id="VAX17717.1"/>
    </source>
</evidence>